<sequence length="483" mass="54050">MTTRKSSRNSVAGPSSRAGDRPPPSSTRLRPTRGAARVVSEDELPSQKRSYKAKGKPRASLPAARSKAKPLPPVDDFVDPTYPRPDEWDDRNVFIRYKTCQLSGNTWGVGDFVHVKGESSEGQEIPQDWTARILHVRAEGGQRVFCGVDWVFTSMKMMLDQNCRNPPHKKTVQFPTEVVLGQGQQLGSIISIQCINDYAKVVHFDEADPLQPPIMYDGTAFYRSRFRPSTDEEIEREEAAAAKSTSQTRKSRMWNARFPMHEFEHPTTCFCARRYIPLPAGSEPMVLCPRDGCKKWFHFSCLDKRSAHRLHGATAIADLTSSGLDLLHTDRLTRGDYIEQHAASAEASSLTSHLSRLPRDERGIPISLLRAAESSITRGTYAMGIVGNARAVLEAREVYQRVRQCLDAAANRPDMRKRKRGAKVVVEIGGDQFSEHVDAETKAKVAAWMKVFGARGSYLDEEDEGTRGRREDCWVCPDCQAAI</sequence>
<dbReference type="EMBL" id="JAKWFO010000005">
    <property type="protein sequence ID" value="KAI9637146.1"/>
    <property type="molecule type" value="Genomic_DNA"/>
</dbReference>
<dbReference type="AlphaFoldDB" id="A0AA38HBD8"/>
<evidence type="ECO:0008006" key="4">
    <source>
        <dbReference type="Google" id="ProtNLM"/>
    </source>
</evidence>
<feature type="region of interest" description="Disordered" evidence="1">
    <location>
        <begin position="1"/>
        <end position="83"/>
    </location>
</feature>
<dbReference type="GeneID" id="77732851"/>
<dbReference type="InterPro" id="IPR013083">
    <property type="entry name" value="Znf_RING/FYVE/PHD"/>
</dbReference>
<accession>A0AA38HBD8</accession>
<dbReference type="Gene3D" id="3.30.40.10">
    <property type="entry name" value="Zinc/RING finger domain, C3HC4 (zinc finger)"/>
    <property type="match status" value="1"/>
</dbReference>
<dbReference type="CDD" id="cd15489">
    <property type="entry name" value="PHD_SF"/>
    <property type="match status" value="1"/>
</dbReference>
<gene>
    <name evidence="2" type="ORF">MKK02DRAFT_45857</name>
</gene>
<dbReference type="InterPro" id="IPR011011">
    <property type="entry name" value="Znf_FYVE_PHD"/>
</dbReference>
<organism evidence="2 3">
    <name type="scientific">Dioszegia hungarica</name>
    <dbReference type="NCBI Taxonomy" id="4972"/>
    <lineage>
        <taxon>Eukaryota</taxon>
        <taxon>Fungi</taxon>
        <taxon>Dikarya</taxon>
        <taxon>Basidiomycota</taxon>
        <taxon>Agaricomycotina</taxon>
        <taxon>Tremellomycetes</taxon>
        <taxon>Tremellales</taxon>
        <taxon>Bulleribasidiaceae</taxon>
        <taxon>Dioszegia</taxon>
    </lineage>
</organism>
<evidence type="ECO:0000256" key="1">
    <source>
        <dbReference type="SAM" id="MobiDB-lite"/>
    </source>
</evidence>
<proteinExistence type="predicted"/>
<dbReference type="Proteomes" id="UP001164286">
    <property type="component" value="Unassembled WGS sequence"/>
</dbReference>
<dbReference type="RefSeq" id="XP_052946923.1">
    <property type="nucleotide sequence ID" value="XM_053093646.1"/>
</dbReference>
<reference evidence="2" key="1">
    <citation type="journal article" date="2022" name="G3 (Bethesda)">
        <title>High quality genome of the basidiomycete yeast Dioszegia hungarica PDD-24b-2 isolated from cloud water.</title>
        <authorList>
            <person name="Jarrige D."/>
            <person name="Haridas S."/>
            <person name="Bleykasten-Grosshans C."/>
            <person name="Joly M."/>
            <person name="Nadalig T."/>
            <person name="Sancelme M."/>
            <person name="Vuilleumier S."/>
            <person name="Grigoriev I.V."/>
            <person name="Amato P."/>
            <person name="Bringel F."/>
        </authorList>
    </citation>
    <scope>NUCLEOTIDE SEQUENCE</scope>
    <source>
        <strain evidence="2">PDD-24b-2</strain>
    </source>
</reference>
<keyword evidence="3" id="KW-1185">Reference proteome</keyword>
<evidence type="ECO:0000313" key="3">
    <source>
        <dbReference type="Proteomes" id="UP001164286"/>
    </source>
</evidence>
<comment type="caution">
    <text evidence="2">The sequence shown here is derived from an EMBL/GenBank/DDBJ whole genome shotgun (WGS) entry which is preliminary data.</text>
</comment>
<name>A0AA38HBD8_9TREE</name>
<dbReference type="InterPro" id="IPR043151">
    <property type="entry name" value="BAH_sf"/>
</dbReference>
<dbReference type="Gene3D" id="2.30.30.490">
    <property type="match status" value="1"/>
</dbReference>
<feature type="compositionally biased region" description="Polar residues" evidence="1">
    <location>
        <begin position="1"/>
        <end position="13"/>
    </location>
</feature>
<protein>
    <recommendedName>
        <fullName evidence="4">BAH domain-containing protein</fullName>
    </recommendedName>
</protein>
<evidence type="ECO:0000313" key="2">
    <source>
        <dbReference type="EMBL" id="KAI9637146.1"/>
    </source>
</evidence>
<dbReference type="SUPFAM" id="SSF57903">
    <property type="entry name" value="FYVE/PHD zinc finger"/>
    <property type="match status" value="1"/>
</dbReference>